<evidence type="ECO:0000259" key="7">
    <source>
        <dbReference type="Pfam" id="PF00324"/>
    </source>
</evidence>
<evidence type="ECO:0000313" key="9">
    <source>
        <dbReference type="Proteomes" id="UP000266188"/>
    </source>
</evidence>
<keyword evidence="2 6" id="KW-0812">Transmembrane</keyword>
<dbReference type="GO" id="GO:0016020">
    <property type="term" value="C:membrane"/>
    <property type="evidence" value="ECO:0007669"/>
    <property type="project" value="UniProtKB-SubCell"/>
</dbReference>
<gene>
    <name evidence="8" type="ORF">PHISCL_08918</name>
</gene>
<keyword evidence="9" id="KW-1185">Reference proteome</keyword>
<evidence type="ECO:0000256" key="3">
    <source>
        <dbReference type="ARBA" id="ARBA00022989"/>
    </source>
</evidence>
<dbReference type="PANTHER" id="PTHR43341:SF15">
    <property type="entry name" value="GENERAL AMINO ACID PERMEASE AGP2"/>
    <property type="match status" value="1"/>
</dbReference>
<dbReference type="Pfam" id="PF00324">
    <property type="entry name" value="AA_permease"/>
    <property type="match status" value="1"/>
</dbReference>
<dbReference type="OrthoDB" id="4367663at2759"/>
<feature type="region of interest" description="Disordered" evidence="5">
    <location>
        <begin position="1"/>
        <end position="21"/>
    </location>
</feature>
<organism evidence="8 9">
    <name type="scientific">Aspergillus sclerotialis</name>
    <dbReference type="NCBI Taxonomy" id="2070753"/>
    <lineage>
        <taxon>Eukaryota</taxon>
        <taxon>Fungi</taxon>
        <taxon>Dikarya</taxon>
        <taxon>Ascomycota</taxon>
        <taxon>Pezizomycotina</taxon>
        <taxon>Eurotiomycetes</taxon>
        <taxon>Eurotiomycetidae</taxon>
        <taxon>Eurotiales</taxon>
        <taxon>Aspergillaceae</taxon>
        <taxon>Aspergillus</taxon>
        <taxon>Aspergillus subgen. Polypaecilum</taxon>
    </lineage>
</organism>
<proteinExistence type="predicted"/>
<accession>A0A3A2ZHD9</accession>
<dbReference type="AlphaFoldDB" id="A0A3A2ZHD9"/>
<evidence type="ECO:0000256" key="6">
    <source>
        <dbReference type="SAM" id="Phobius"/>
    </source>
</evidence>
<evidence type="ECO:0000256" key="1">
    <source>
        <dbReference type="ARBA" id="ARBA00004141"/>
    </source>
</evidence>
<dbReference type="STRING" id="2070753.A0A3A2ZHD9"/>
<dbReference type="GO" id="GO:0015171">
    <property type="term" value="F:amino acid transmembrane transporter activity"/>
    <property type="evidence" value="ECO:0007669"/>
    <property type="project" value="TreeGrafter"/>
</dbReference>
<name>A0A3A2ZHD9_9EURO</name>
<dbReference type="Gene3D" id="1.20.1740.10">
    <property type="entry name" value="Amino acid/polyamine transporter I"/>
    <property type="match status" value="1"/>
</dbReference>
<feature type="transmembrane region" description="Helical" evidence="6">
    <location>
        <begin position="82"/>
        <end position="102"/>
    </location>
</feature>
<feature type="domain" description="Amino acid permease/ SLC12A" evidence="7">
    <location>
        <begin position="59"/>
        <end position="172"/>
    </location>
</feature>
<dbReference type="InterPro" id="IPR050524">
    <property type="entry name" value="APC_YAT"/>
</dbReference>
<feature type="transmembrane region" description="Helical" evidence="6">
    <location>
        <begin position="59"/>
        <end position="76"/>
    </location>
</feature>
<protein>
    <recommendedName>
        <fullName evidence="7">Amino acid permease/ SLC12A domain-containing protein</fullName>
    </recommendedName>
</protein>
<dbReference type="PANTHER" id="PTHR43341">
    <property type="entry name" value="AMINO ACID PERMEASE"/>
    <property type="match status" value="1"/>
</dbReference>
<dbReference type="InterPro" id="IPR004841">
    <property type="entry name" value="AA-permease/SLC12A_dom"/>
</dbReference>
<dbReference type="EMBL" id="MVGC01000500">
    <property type="protein sequence ID" value="RJE18744.1"/>
    <property type="molecule type" value="Genomic_DNA"/>
</dbReference>
<dbReference type="Proteomes" id="UP000266188">
    <property type="component" value="Unassembled WGS sequence"/>
</dbReference>
<evidence type="ECO:0000256" key="2">
    <source>
        <dbReference type="ARBA" id="ARBA00022692"/>
    </source>
</evidence>
<keyword evidence="4 6" id="KW-0472">Membrane</keyword>
<evidence type="ECO:0000256" key="4">
    <source>
        <dbReference type="ARBA" id="ARBA00023136"/>
    </source>
</evidence>
<evidence type="ECO:0000313" key="8">
    <source>
        <dbReference type="EMBL" id="RJE18744.1"/>
    </source>
</evidence>
<evidence type="ECO:0000256" key="5">
    <source>
        <dbReference type="SAM" id="MobiDB-lite"/>
    </source>
</evidence>
<reference evidence="9" key="1">
    <citation type="submission" date="2017-02" db="EMBL/GenBank/DDBJ databases">
        <authorList>
            <person name="Tafer H."/>
            <person name="Lopandic K."/>
        </authorList>
    </citation>
    <scope>NUCLEOTIDE SEQUENCE [LARGE SCALE GENOMIC DNA]</scope>
    <source>
        <strain evidence="9">CBS 366.77</strain>
    </source>
</reference>
<keyword evidence="3 6" id="KW-1133">Transmembrane helix</keyword>
<sequence>MDPPVGSLNGPHDPEANRVTSAPSIRLDTAGDLSKLDETEVDAAIMEAVNHRRLTPRQIQLTAFAGAIGAALFVAIGDGVPSGPLCMLIAFIFWASVIFSIAQCQNEIVTMYPLDGSFIRLAARMVDPALGVTAGWNVFFAQTTFVMFEATVINTLVADWGYDQSPAILISGTFSIRDEGIVAEVTYSFVASLPAAQCLPSRRLR</sequence>
<comment type="subcellular location">
    <subcellularLocation>
        <location evidence="1">Membrane</location>
        <topology evidence="1">Multi-pass membrane protein</topology>
    </subcellularLocation>
</comment>
<comment type="caution">
    <text evidence="8">The sequence shown here is derived from an EMBL/GenBank/DDBJ whole genome shotgun (WGS) entry which is preliminary data.</text>
</comment>